<gene>
    <name evidence="1" type="ORF">PEVE_00037327</name>
</gene>
<dbReference type="Proteomes" id="UP001159427">
    <property type="component" value="Unassembled WGS sequence"/>
</dbReference>
<organism evidence="1 2">
    <name type="scientific">Porites evermanni</name>
    <dbReference type="NCBI Taxonomy" id="104178"/>
    <lineage>
        <taxon>Eukaryota</taxon>
        <taxon>Metazoa</taxon>
        <taxon>Cnidaria</taxon>
        <taxon>Anthozoa</taxon>
        <taxon>Hexacorallia</taxon>
        <taxon>Scleractinia</taxon>
        <taxon>Fungiina</taxon>
        <taxon>Poritidae</taxon>
        <taxon>Porites</taxon>
    </lineage>
</organism>
<accession>A0ABN8LN11</accession>
<protein>
    <submittedName>
        <fullName evidence="1">Uncharacterized protein</fullName>
    </submittedName>
</protein>
<name>A0ABN8LN11_9CNID</name>
<proteinExistence type="predicted"/>
<comment type="caution">
    <text evidence="1">The sequence shown here is derived from an EMBL/GenBank/DDBJ whole genome shotgun (WGS) entry which is preliminary data.</text>
</comment>
<keyword evidence="2" id="KW-1185">Reference proteome</keyword>
<sequence>MSDYHIVAASNQYALPVVTLADLQQLDREVRKVIVENGGNHPLGSVAQLYISRKNGGRVIRSVEAEYKSTKIKAVVKLFENPDTTMSAVRKFEEKAVQTRCHSSSKMLKSIPQSYT</sequence>
<dbReference type="EMBL" id="CALNXI010000061">
    <property type="protein sequence ID" value="CAH3017382.1"/>
    <property type="molecule type" value="Genomic_DNA"/>
</dbReference>
<reference evidence="1 2" key="1">
    <citation type="submission" date="2022-05" db="EMBL/GenBank/DDBJ databases">
        <authorList>
            <consortium name="Genoscope - CEA"/>
            <person name="William W."/>
        </authorList>
    </citation>
    <scope>NUCLEOTIDE SEQUENCE [LARGE SCALE GENOMIC DNA]</scope>
</reference>
<evidence type="ECO:0000313" key="1">
    <source>
        <dbReference type="EMBL" id="CAH3017382.1"/>
    </source>
</evidence>
<evidence type="ECO:0000313" key="2">
    <source>
        <dbReference type="Proteomes" id="UP001159427"/>
    </source>
</evidence>